<protein>
    <submittedName>
        <fullName evidence="1">Uncharacterized protein</fullName>
    </submittedName>
</protein>
<organism evidence="1 2">
    <name type="scientific">Aspergillus aculeatinus CBS 121060</name>
    <dbReference type="NCBI Taxonomy" id="1448322"/>
    <lineage>
        <taxon>Eukaryota</taxon>
        <taxon>Fungi</taxon>
        <taxon>Dikarya</taxon>
        <taxon>Ascomycota</taxon>
        <taxon>Pezizomycotina</taxon>
        <taxon>Eurotiomycetes</taxon>
        <taxon>Eurotiomycetidae</taxon>
        <taxon>Eurotiales</taxon>
        <taxon>Aspergillaceae</taxon>
        <taxon>Aspergillus</taxon>
        <taxon>Aspergillus subgen. Circumdati</taxon>
    </lineage>
</organism>
<evidence type="ECO:0000313" key="2">
    <source>
        <dbReference type="Proteomes" id="UP000249661"/>
    </source>
</evidence>
<sequence length="77" mass="8433">MPTANTFNPSQSKVSFVQAQLIYSFDRITIKVWSVVFKKSSSSARKAVISHSGGGVLVLSTFFFFCPRISLSSGCSY</sequence>
<name>A0ACD1GU05_9EURO</name>
<dbReference type="EMBL" id="KZ825003">
    <property type="protein sequence ID" value="RAH64933.1"/>
    <property type="molecule type" value="Genomic_DNA"/>
</dbReference>
<keyword evidence="2" id="KW-1185">Reference proteome</keyword>
<reference evidence="1" key="1">
    <citation type="submission" date="2018-02" db="EMBL/GenBank/DDBJ databases">
        <title>The genomes of Aspergillus section Nigri reveals drivers in fungal speciation.</title>
        <authorList>
            <consortium name="DOE Joint Genome Institute"/>
            <person name="Vesth T.C."/>
            <person name="Nybo J."/>
            <person name="Theobald S."/>
            <person name="Brandl J."/>
            <person name="Frisvad J.C."/>
            <person name="Nielsen K.F."/>
            <person name="Lyhne E.K."/>
            <person name="Kogle M.E."/>
            <person name="Kuo A."/>
            <person name="Riley R."/>
            <person name="Clum A."/>
            <person name="Nolan M."/>
            <person name="Lipzen A."/>
            <person name="Salamov A."/>
            <person name="Henrissat B."/>
            <person name="Wiebenga A."/>
            <person name="De vries R.P."/>
            <person name="Grigoriev I.V."/>
            <person name="Mortensen U.H."/>
            <person name="Andersen M.R."/>
            <person name="Baker S.E."/>
        </authorList>
    </citation>
    <scope>NUCLEOTIDE SEQUENCE</scope>
    <source>
        <strain evidence="1">CBS 121060</strain>
    </source>
</reference>
<proteinExistence type="predicted"/>
<gene>
    <name evidence="1" type="ORF">BO66DRAFT_229276</name>
</gene>
<accession>A0ACD1GU05</accession>
<evidence type="ECO:0000313" key="1">
    <source>
        <dbReference type="EMBL" id="RAH64933.1"/>
    </source>
</evidence>
<dbReference type="Proteomes" id="UP000249661">
    <property type="component" value="Unassembled WGS sequence"/>
</dbReference>